<protein>
    <submittedName>
        <fullName evidence="2">Uncharacterized protein</fullName>
    </submittedName>
</protein>
<dbReference type="AlphaFoldDB" id="A0A914PAM9"/>
<sequence>MPPKYSAAEVHSQIADTMLNTCLQLSSYLENYFEHGNPAIINISLELVKNVNLDIVPHRVKLLTALLSQYPIVEAEFPIFCHICFCKLVFQNLTNEQTEKMKTLQNSTMEILKAKLNQPNRFEELKTLAQNFVNTFYANL</sequence>
<evidence type="ECO:0000313" key="2">
    <source>
        <dbReference type="WBParaSite" id="PDA_v2.g14606.t1"/>
    </source>
</evidence>
<reference evidence="2" key="1">
    <citation type="submission" date="2022-11" db="UniProtKB">
        <authorList>
            <consortium name="WormBaseParasite"/>
        </authorList>
    </citation>
    <scope>IDENTIFICATION</scope>
</reference>
<dbReference type="Proteomes" id="UP000887578">
    <property type="component" value="Unplaced"/>
</dbReference>
<accession>A0A914PAM9</accession>
<name>A0A914PAM9_9BILA</name>
<evidence type="ECO:0000313" key="1">
    <source>
        <dbReference type="Proteomes" id="UP000887578"/>
    </source>
</evidence>
<dbReference type="WBParaSite" id="PDA_v2.g14606.t1">
    <property type="protein sequence ID" value="PDA_v2.g14606.t1"/>
    <property type="gene ID" value="PDA_v2.g14606"/>
</dbReference>
<proteinExistence type="predicted"/>
<organism evidence="1 2">
    <name type="scientific">Panagrolaimus davidi</name>
    <dbReference type="NCBI Taxonomy" id="227884"/>
    <lineage>
        <taxon>Eukaryota</taxon>
        <taxon>Metazoa</taxon>
        <taxon>Ecdysozoa</taxon>
        <taxon>Nematoda</taxon>
        <taxon>Chromadorea</taxon>
        <taxon>Rhabditida</taxon>
        <taxon>Tylenchina</taxon>
        <taxon>Panagrolaimomorpha</taxon>
        <taxon>Panagrolaimoidea</taxon>
        <taxon>Panagrolaimidae</taxon>
        <taxon>Panagrolaimus</taxon>
    </lineage>
</organism>
<keyword evidence="1" id="KW-1185">Reference proteome</keyword>